<evidence type="ECO:0000256" key="1">
    <source>
        <dbReference type="ARBA" id="ARBA00005679"/>
    </source>
</evidence>
<comment type="caution">
    <text evidence="4">The sequence shown here is derived from an EMBL/GenBank/DDBJ whole genome shotgun (WGS) entry which is preliminary data.</text>
</comment>
<feature type="signal peptide" evidence="3">
    <location>
        <begin position="1"/>
        <end position="18"/>
    </location>
</feature>
<dbReference type="OrthoDB" id="958254at2759"/>
<organism evidence="4 5">
    <name type="scientific">Asbolus verrucosus</name>
    <name type="common">Desert ironclad beetle</name>
    <dbReference type="NCBI Taxonomy" id="1661398"/>
    <lineage>
        <taxon>Eukaryota</taxon>
        <taxon>Metazoa</taxon>
        <taxon>Ecdysozoa</taxon>
        <taxon>Arthropoda</taxon>
        <taxon>Hexapoda</taxon>
        <taxon>Insecta</taxon>
        <taxon>Pterygota</taxon>
        <taxon>Neoptera</taxon>
        <taxon>Endopterygota</taxon>
        <taxon>Coleoptera</taxon>
        <taxon>Polyphaga</taxon>
        <taxon>Cucujiformia</taxon>
        <taxon>Tenebrionidae</taxon>
        <taxon>Pimeliinae</taxon>
        <taxon>Asbolus</taxon>
    </lineage>
</organism>
<proteinExistence type="inferred from homology"/>
<dbReference type="AlphaFoldDB" id="A0A482VSR5"/>
<dbReference type="Pfam" id="PF03227">
    <property type="entry name" value="GILT"/>
    <property type="match status" value="1"/>
</dbReference>
<dbReference type="Proteomes" id="UP000292052">
    <property type="component" value="Unassembled WGS sequence"/>
</dbReference>
<dbReference type="PANTHER" id="PTHR13234:SF69">
    <property type="entry name" value="GILT-LIKE PROTEIN 1"/>
    <property type="match status" value="1"/>
</dbReference>
<comment type="similarity">
    <text evidence="1">Belongs to the GILT family.</text>
</comment>
<sequence length="248" mass="27616">MIRQVVVTAVFLFFNVYAQHDDHEHHRVTVTVYYESLCPDSIKFFTKQLYPSLQGNLSNYVNLTLLPYGKSKTTNDLNQYEFQCHHGPAECNGNRLQACAIRIIDGGKKTEGLGYNKITTGFINCLMDKVKPDGNNTVFPTQECATINHVPDYKGIENCANHPDGSRYLNDVGVLTAALNPPLTGVPTIVFNKQFKQDDNELAQTNFVQALCKYIHGEKPAECSRSSAHSAVSFNFALLALVGAVLFY</sequence>
<evidence type="ECO:0000256" key="2">
    <source>
        <dbReference type="ARBA" id="ARBA00023180"/>
    </source>
</evidence>
<keyword evidence="2" id="KW-0325">Glycoprotein</keyword>
<dbReference type="GO" id="GO:0016671">
    <property type="term" value="F:oxidoreductase activity, acting on a sulfur group of donors, disulfide as acceptor"/>
    <property type="evidence" value="ECO:0007669"/>
    <property type="project" value="InterPro"/>
</dbReference>
<dbReference type="InterPro" id="IPR004911">
    <property type="entry name" value="Interferon-induced_GILT"/>
</dbReference>
<name>A0A482VSR5_ASBVE</name>
<feature type="chain" id="PRO_5019815231" evidence="3">
    <location>
        <begin position="19"/>
        <end position="248"/>
    </location>
</feature>
<keyword evidence="5" id="KW-1185">Reference proteome</keyword>
<keyword evidence="3" id="KW-0732">Signal</keyword>
<evidence type="ECO:0000256" key="3">
    <source>
        <dbReference type="SAM" id="SignalP"/>
    </source>
</evidence>
<reference evidence="4 5" key="1">
    <citation type="submission" date="2017-03" db="EMBL/GenBank/DDBJ databases">
        <title>Genome of the blue death feigning beetle - Asbolus verrucosus.</title>
        <authorList>
            <person name="Rider S.D."/>
        </authorList>
    </citation>
    <scope>NUCLEOTIDE SEQUENCE [LARGE SCALE GENOMIC DNA]</scope>
    <source>
        <strain evidence="4">Butters</strain>
        <tissue evidence="4">Head and leg muscle</tissue>
    </source>
</reference>
<dbReference type="PANTHER" id="PTHR13234">
    <property type="entry name" value="GAMMA-INTERFERON INDUCIBLE LYSOSOMAL THIOL REDUCTASE GILT"/>
    <property type="match status" value="1"/>
</dbReference>
<gene>
    <name evidence="4" type="ORF">BDFB_002764</name>
</gene>
<dbReference type="EMBL" id="QDEB01067598">
    <property type="protein sequence ID" value="RZC35814.1"/>
    <property type="molecule type" value="Genomic_DNA"/>
</dbReference>
<protein>
    <submittedName>
        <fullName evidence="4">GILT domain containing protein</fullName>
    </submittedName>
</protein>
<dbReference type="STRING" id="1661398.A0A482VSR5"/>
<evidence type="ECO:0000313" key="5">
    <source>
        <dbReference type="Proteomes" id="UP000292052"/>
    </source>
</evidence>
<accession>A0A482VSR5</accession>
<evidence type="ECO:0000313" key="4">
    <source>
        <dbReference type="EMBL" id="RZC35814.1"/>
    </source>
</evidence>